<accession>A0A3A1N4X7</accession>
<evidence type="ECO:0000313" key="1">
    <source>
        <dbReference type="EMBL" id="RIV30323.1"/>
    </source>
</evidence>
<dbReference type="EMBL" id="QXFH01000077">
    <property type="protein sequence ID" value="RIV30323.1"/>
    <property type="molecule type" value="Genomic_DNA"/>
</dbReference>
<organism evidence="1 2">
    <name type="scientific">Flagellimonas lutimaris</name>
    <dbReference type="NCBI Taxonomy" id="475082"/>
    <lineage>
        <taxon>Bacteria</taxon>
        <taxon>Pseudomonadati</taxon>
        <taxon>Bacteroidota</taxon>
        <taxon>Flavobacteriia</taxon>
        <taxon>Flavobacteriales</taxon>
        <taxon>Flavobacteriaceae</taxon>
        <taxon>Flagellimonas</taxon>
    </lineage>
</organism>
<dbReference type="AlphaFoldDB" id="A0A3A1N4X7"/>
<comment type="caution">
    <text evidence="1">The sequence shown here is derived from an EMBL/GenBank/DDBJ whole genome shotgun (WGS) entry which is preliminary data.</text>
</comment>
<gene>
    <name evidence="1" type="ORF">D2V08_14535</name>
</gene>
<evidence type="ECO:0000313" key="2">
    <source>
        <dbReference type="Proteomes" id="UP000266067"/>
    </source>
</evidence>
<proteinExistence type="predicted"/>
<protein>
    <submittedName>
        <fullName evidence="1">Uncharacterized protein</fullName>
    </submittedName>
</protein>
<dbReference type="RefSeq" id="WP_119608885.1">
    <property type="nucleotide sequence ID" value="NZ_QXFH01000077.1"/>
</dbReference>
<sequence>MKKILLTIIVIIVYACGGGNSSKEGMKDTKMTAKIGSENYEVDVRYQLDENTGLTVYSDKTDVTDSNNDGLIFAIFEYNGKLQFDFVKNGERLGGRITDWSKTANDISGNGTLKPESGLGQGISVSFNLRL</sequence>
<reference evidence="1 2" key="1">
    <citation type="submission" date="2018-08" db="EMBL/GenBank/DDBJ databases">
        <title>Proposal of Muricauda 72 sp.nov. and Muricauda NH166 sp.nov., isolated from seawater.</title>
        <authorList>
            <person name="Cheng H."/>
            <person name="Wu Y.-H."/>
            <person name="Guo L.-L."/>
            <person name="Xu X.-W."/>
        </authorList>
    </citation>
    <scope>NUCLEOTIDE SEQUENCE [LARGE SCALE GENOMIC DNA]</scope>
    <source>
        <strain evidence="1 2">KCTC 22173</strain>
    </source>
</reference>
<dbReference type="OrthoDB" id="9832292at2"/>
<name>A0A3A1N4X7_9FLAO</name>
<dbReference type="PROSITE" id="PS51257">
    <property type="entry name" value="PROKAR_LIPOPROTEIN"/>
    <property type="match status" value="1"/>
</dbReference>
<dbReference type="Proteomes" id="UP000266067">
    <property type="component" value="Unassembled WGS sequence"/>
</dbReference>
<keyword evidence="2" id="KW-1185">Reference proteome</keyword>